<organism evidence="2">
    <name type="scientific">Rhipicephalus zambeziensis</name>
    <dbReference type="NCBI Taxonomy" id="60191"/>
    <lineage>
        <taxon>Eukaryota</taxon>
        <taxon>Metazoa</taxon>
        <taxon>Ecdysozoa</taxon>
        <taxon>Arthropoda</taxon>
        <taxon>Chelicerata</taxon>
        <taxon>Arachnida</taxon>
        <taxon>Acari</taxon>
        <taxon>Parasitiformes</taxon>
        <taxon>Ixodida</taxon>
        <taxon>Ixodoidea</taxon>
        <taxon>Ixodidae</taxon>
        <taxon>Rhipicephalinae</taxon>
        <taxon>Rhipicephalus</taxon>
        <taxon>Rhipicephalus</taxon>
    </lineage>
</organism>
<evidence type="ECO:0000313" key="2">
    <source>
        <dbReference type="EMBL" id="MAA12598.1"/>
    </source>
</evidence>
<sequence>MWATPGQPKICAAAQQARYVGRPKLEASIPSSGETIVEPSPYATDSQTSTATREITFLGSAFPEAANHCSGQLLTTITQVGVRRTFLLILFQTIHLC</sequence>
<evidence type="ECO:0000256" key="1">
    <source>
        <dbReference type="SAM" id="MobiDB-lite"/>
    </source>
</evidence>
<accession>A0A224Y4X2</accession>
<name>A0A224Y4X2_9ACAR</name>
<dbReference type="EMBL" id="GFPF01001452">
    <property type="protein sequence ID" value="MAA12598.1"/>
    <property type="molecule type" value="Transcribed_RNA"/>
</dbReference>
<proteinExistence type="predicted"/>
<dbReference type="AlphaFoldDB" id="A0A224Y4X2"/>
<protein>
    <submittedName>
        <fullName evidence="2">Uncharacterized protein</fullName>
    </submittedName>
</protein>
<reference evidence="2" key="1">
    <citation type="journal article" date="2017" name="Parasit. Vectors">
        <title>Sialotranscriptomics of Rhipicephalus zambeziensis reveals intricate expression profiles of secretory proteins and suggests tight temporal transcriptional regulation during blood-feeding.</title>
        <authorList>
            <person name="de Castro M.H."/>
            <person name="de Klerk D."/>
            <person name="Pienaar R."/>
            <person name="Rees D.J.G."/>
            <person name="Mans B.J."/>
        </authorList>
    </citation>
    <scope>NUCLEOTIDE SEQUENCE</scope>
    <source>
        <tissue evidence="2">Salivary glands</tissue>
    </source>
</reference>
<feature type="region of interest" description="Disordered" evidence="1">
    <location>
        <begin position="30"/>
        <end position="49"/>
    </location>
</feature>